<organism evidence="2 3">
    <name type="scientific">Brassica carinata</name>
    <name type="common">Ethiopian mustard</name>
    <name type="synonym">Abyssinian cabbage</name>
    <dbReference type="NCBI Taxonomy" id="52824"/>
    <lineage>
        <taxon>Eukaryota</taxon>
        <taxon>Viridiplantae</taxon>
        <taxon>Streptophyta</taxon>
        <taxon>Embryophyta</taxon>
        <taxon>Tracheophyta</taxon>
        <taxon>Spermatophyta</taxon>
        <taxon>Magnoliopsida</taxon>
        <taxon>eudicotyledons</taxon>
        <taxon>Gunneridae</taxon>
        <taxon>Pentapetalae</taxon>
        <taxon>rosids</taxon>
        <taxon>malvids</taxon>
        <taxon>Brassicales</taxon>
        <taxon>Brassicaceae</taxon>
        <taxon>Brassiceae</taxon>
        <taxon>Brassica</taxon>
    </lineage>
</organism>
<dbReference type="AlphaFoldDB" id="A0A8X8AYG0"/>
<dbReference type="PANTHER" id="PTHR31672:SF13">
    <property type="entry name" value="F-BOX PROTEIN CPR30-LIKE"/>
    <property type="match status" value="1"/>
</dbReference>
<dbReference type="Pfam" id="PF00646">
    <property type="entry name" value="F-box"/>
    <property type="match status" value="1"/>
</dbReference>
<evidence type="ECO:0000313" key="3">
    <source>
        <dbReference type="Proteomes" id="UP000886595"/>
    </source>
</evidence>
<sequence>MTSVKLPWDMEAEILSRLPPLYLVRFRAVCKKWNSLLNDKSFLNQHSSSSRPQFIFLTKSKTYSIDIDLGGAGIDPTIKVCEVASDFPCQPMNWENIDVASCDGLLFREFSRKGLAVWNPWLKHMGLIEFKEKDFQFGGVGYDSSRPEKGYQILGYFCRVDDTCHKGYDKFAVYECTSKTFKFINSPFSKWCLWSALTGGAAPLSVKGNLFWIGYSDEIRESTIQSFNFSRGIFIKTFCMLPCAKVFYGNKLVLAIYKGDRLSLLNQCYATGKIEIWVTKYKIDDRAQVVWVNLMTLPTTNLPRLEGEYWGVRYFIIDKTIIMCYGNTVAGAACIYIVRGCLFKKIPINYGNVLEFYYHVYFPNLIPLPLEFR</sequence>
<gene>
    <name evidence="2" type="ORF">Bca52824_020441</name>
</gene>
<name>A0A8X8AYG0_BRACI</name>
<dbReference type="Proteomes" id="UP000886595">
    <property type="component" value="Unassembled WGS sequence"/>
</dbReference>
<dbReference type="SUPFAM" id="SSF81383">
    <property type="entry name" value="F-box domain"/>
    <property type="match status" value="1"/>
</dbReference>
<proteinExistence type="predicted"/>
<dbReference type="PROSITE" id="PS50181">
    <property type="entry name" value="FBOX"/>
    <property type="match status" value="1"/>
</dbReference>
<dbReference type="EMBL" id="JAAMPC010000004">
    <property type="protein sequence ID" value="KAG2317319.1"/>
    <property type="molecule type" value="Genomic_DNA"/>
</dbReference>
<dbReference type="PANTHER" id="PTHR31672">
    <property type="entry name" value="BNACNNG10540D PROTEIN"/>
    <property type="match status" value="1"/>
</dbReference>
<dbReference type="Gene3D" id="1.20.1280.50">
    <property type="match status" value="1"/>
</dbReference>
<dbReference type="InterPro" id="IPR001810">
    <property type="entry name" value="F-box_dom"/>
</dbReference>
<dbReference type="SMART" id="SM00256">
    <property type="entry name" value="FBOX"/>
    <property type="match status" value="1"/>
</dbReference>
<dbReference type="InterPro" id="IPR036047">
    <property type="entry name" value="F-box-like_dom_sf"/>
</dbReference>
<dbReference type="InterPro" id="IPR006527">
    <property type="entry name" value="F-box-assoc_dom_typ1"/>
</dbReference>
<dbReference type="OrthoDB" id="1023261at2759"/>
<dbReference type="CDD" id="cd22157">
    <property type="entry name" value="F-box_AtFBW1-like"/>
    <property type="match status" value="1"/>
</dbReference>
<evidence type="ECO:0000313" key="2">
    <source>
        <dbReference type="EMBL" id="KAG2317319.1"/>
    </source>
</evidence>
<evidence type="ECO:0000259" key="1">
    <source>
        <dbReference type="PROSITE" id="PS50181"/>
    </source>
</evidence>
<protein>
    <recommendedName>
        <fullName evidence="1">F-box domain-containing protein</fullName>
    </recommendedName>
</protein>
<keyword evidence="3" id="KW-1185">Reference proteome</keyword>
<dbReference type="Pfam" id="PF07734">
    <property type="entry name" value="FBA_1"/>
    <property type="match status" value="1"/>
</dbReference>
<accession>A0A8X8AYG0</accession>
<dbReference type="InterPro" id="IPR050796">
    <property type="entry name" value="SCF_F-box_component"/>
</dbReference>
<reference evidence="2 3" key="1">
    <citation type="submission" date="2020-02" db="EMBL/GenBank/DDBJ databases">
        <authorList>
            <person name="Ma Q."/>
            <person name="Huang Y."/>
            <person name="Song X."/>
            <person name="Pei D."/>
        </authorList>
    </citation>
    <scope>NUCLEOTIDE SEQUENCE [LARGE SCALE GENOMIC DNA]</scope>
    <source>
        <strain evidence="2">Sxm20200214</strain>
        <tissue evidence="2">Leaf</tissue>
    </source>
</reference>
<dbReference type="NCBIfam" id="TIGR01640">
    <property type="entry name" value="F_box_assoc_1"/>
    <property type="match status" value="1"/>
</dbReference>
<feature type="domain" description="F-box" evidence="1">
    <location>
        <begin position="1"/>
        <end position="46"/>
    </location>
</feature>
<dbReference type="InterPro" id="IPR017451">
    <property type="entry name" value="F-box-assoc_interact_dom"/>
</dbReference>
<comment type="caution">
    <text evidence="2">The sequence shown here is derived from an EMBL/GenBank/DDBJ whole genome shotgun (WGS) entry which is preliminary data.</text>
</comment>